<sequence length="572" mass="64360">MSTCIAPEQHAPPAVGLDMSKSHKKSRKLIRHMSNPGMDAMSKVPLRSTDKATHVPALGVTQGEIPAWLEGSLYRDGPGVLNIGDSWYHHYFDGMAVIHKFHIKDGEARYSSRILESDTYEKNSRANRIVCNEFATVAYPDPCMTTMQKFMSRFQMPDIDDITDNCAVNVGFYGDQLFAMTETNNMRRIDPDTLQSIGEKTTISKYVAVNLATAHPHVDEDGTLYNMGNSFTGSKGPTYNIIKFPPPKTLPDGKTLSSIEQGSVVASMPCQWKMSPGYYHSFHITDNYFILIEQPLGVSVPKLVAASLKNKGMVHAMKWHKDVPTKFRIARRSNGEELKCEYQAKTFFTFHQMNAYEEDGHLVIDTIVYEDGNIINSLWIKNLTDPELTRDMVSDGHPRRYVLPLNVKDSPVKTNLVTLKGTKAQAFKLKNGKVVCDYEPLGEGRMEMPRYNYKFNGKKYRYCYGFETTRGINAGKLVKLDLVTKQKSHWISDVKVCISEPIFVERPGATEEDDGVVLASLLHEDHEKQVQLLVLDAKSFAQLAIVTFQTMGVVTKDLHGLFARSCDTVHGY</sequence>
<dbReference type="GO" id="GO:0003834">
    <property type="term" value="F:beta-carotene 15,15'-dioxygenase activity"/>
    <property type="evidence" value="ECO:0007669"/>
    <property type="project" value="TreeGrafter"/>
</dbReference>
<dbReference type="GO" id="GO:0042574">
    <property type="term" value="P:retinal metabolic process"/>
    <property type="evidence" value="ECO:0007669"/>
    <property type="project" value="TreeGrafter"/>
</dbReference>
<comment type="similarity">
    <text evidence="1">Belongs to the carotenoid oxygenase family.</text>
</comment>
<dbReference type="InterPro" id="IPR004294">
    <property type="entry name" value="Carotenoid_Oase"/>
</dbReference>
<feature type="binding site" evidence="5">
    <location>
        <position position="351"/>
    </location>
    <ligand>
        <name>Fe cation</name>
        <dbReference type="ChEBI" id="CHEBI:24875"/>
        <note>catalytic</note>
    </ligand>
</feature>
<evidence type="ECO:0000256" key="1">
    <source>
        <dbReference type="ARBA" id="ARBA00006787"/>
    </source>
</evidence>
<dbReference type="Pfam" id="PF03055">
    <property type="entry name" value="RPE65"/>
    <property type="match status" value="1"/>
</dbReference>
<proteinExistence type="inferred from homology"/>
<dbReference type="PANTHER" id="PTHR10543">
    <property type="entry name" value="BETA-CAROTENE DIOXYGENASE"/>
    <property type="match status" value="1"/>
</dbReference>
<evidence type="ECO:0000256" key="3">
    <source>
        <dbReference type="ARBA" id="ARBA00023002"/>
    </source>
</evidence>
<feature type="binding site" evidence="5">
    <location>
        <position position="215"/>
    </location>
    <ligand>
        <name>Fe cation</name>
        <dbReference type="ChEBI" id="CHEBI:24875"/>
        <note>catalytic</note>
    </ligand>
</feature>
<evidence type="ECO:0000256" key="4">
    <source>
        <dbReference type="ARBA" id="ARBA00023004"/>
    </source>
</evidence>
<feature type="non-terminal residue" evidence="6">
    <location>
        <position position="572"/>
    </location>
</feature>
<dbReference type="AlphaFoldDB" id="A0AAV2Q589"/>
<dbReference type="GO" id="GO:0016121">
    <property type="term" value="P:carotene catabolic process"/>
    <property type="evidence" value="ECO:0007669"/>
    <property type="project" value="TreeGrafter"/>
</dbReference>
<evidence type="ECO:0000313" key="6">
    <source>
        <dbReference type="EMBL" id="CAL4069525.1"/>
    </source>
</evidence>
<feature type="binding site" evidence="5">
    <location>
        <position position="280"/>
    </location>
    <ligand>
        <name>Fe cation</name>
        <dbReference type="ChEBI" id="CHEBI:24875"/>
        <note>catalytic</note>
    </ligand>
</feature>
<keyword evidence="4 5" id="KW-0408">Iron</keyword>
<feature type="binding site" evidence="5">
    <location>
        <position position="559"/>
    </location>
    <ligand>
        <name>Fe cation</name>
        <dbReference type="ChEBI" id="CHEBI:24875"/>
        <note>catalytic</note>
    </ligand>
</feature>
<gene>
    <name evidence="6" type="ORF">MNOR_LOCUS7921</name>
</gene>
<comment type="cofactor">
    <cofactor evidence="5">
        <name>Fe(2+)</name>
        <dbReference type="ChEBI" id="CHEBI:29033"/>
    </cofactor>
    <text evidence="5">Binds 1 Fe(2+) ion per subunit.</text>
</comment>
<evidence type="ECO:0000256" key="5">
    <source>
        <dbReference type="PIRSR" id="PIRSR604294-1"/>
    </source>
</evidence>
<reference evidence="6 7" key="1">
    <citation type="submission" date="2024-05" db="EMBL/GenBank/DDBJ databases">
        <authorList>
            <person name="Wallberg A."/>
        </authorList>
    </citation>
    <scope>NUCLEOTIDE SEQUENCE [LARGE SCALE GENOMIC DNA]</scope>
</reference>
<dbReference type="GO" id="GO:0046872">
    <property type="term" value="F:metal ion binding"/>
    <property type="evidence" value="ECO:0007669"/>
    <property type="project" value="UniProtKB-KW"/>
</dbReference>
<keyword evidence="3" id="KW-0560">Oxidoreductase</keyword>
<accession>A0AAV2Q589</accession>
<keyword evidence="7" id="KW-1185">Reference proteome</keyword>
<evidence type="ECO:0000256" key="2">
    <source>
        <dbReference type="ARBA" id="ARBA00022723"/>
    </source>
</evidence>
<evidence type="ECO:0000313" key="7">
    <source>
        <dbReference type="Proteomes" id="UP001497623"/>
    </source>
</evidence>
<dbReference type="PANTHER" id="PTHR10543:SF24">
    <property type="entry name" value="CAROTENOID ISOMEROOXYGENASE"/>
    <property type="match status" value="1"/>
</dbReference>
<protein>
    <submittedName>
        <fullName evidence="6">Uncharacterized protein</fullName>
    </submittedName>
</protein>
<dbReference type="Proteomes" id="UP001497623">
    <property type="component" value="Unassembled WGS sequence"/>
</dbReference>
<dbReference type="EMBL" id="CAXKWB010003575">
    <property type="protein sequence ID" value="CAL4069525.1"/>
    <property type="molecule type" value="Genomic_DNA"/>
</dbReference>
<dbReference type="GO" id="GO:0010436">
    <property type="term" value="F:carotenoid dioxygenase activity"/>
    <property type="evidence" value="ECO:0007669"/>
    <property type="project" value="TreeGrafter"/>
</dbReference>
<name>A0AAV2Q589_MEGNR</name>
<comment type="caution">
    <text evidence="6">The sequence shown here is derived from an EMBL/GenBank/DDBJ whole genome shotgun (WGS) entry which is preliminary data.</text>
</comment>
<organism evidence="6 7">
    <name type="scientific">Meganyctiphanes norvegica</name>
    <name type="common">Northern krill</name>
    <name type="synonym">Thysanopoda norvegica</name>
    <dbReference type="NCBI Taxonomy" id="48144"/>
    <lineage>
        <taxon>Eukaryota</taxon>
        <taxon>Metazoa</taxon>
        <taxon>Ecdysozoa</taxon>
        <taxon>Arthropoda</taxon>
        <taxon>Crustacea</taxon>
        <taxon>Multicrustacea</taxon>
        <taxon>Malacostraca</taxon>
        <taxon>Eumalacostraca</taxon>
        <taxon>Eucarida</taxon>
        <taxon>Euphausiacea</taxon>
        <taxon>Euphausiidae</taxon>
        <taxon>Meganyctiphanes</taxon>
    </lineage>
</organism>
<keyword evidence="2 5" id="KW-0479">Metal-binding</keyword>